<dbReference type="InterPro" id="IPR043148">
    <property type="entry name" value="TagF_C"/>
</dbReference>
<dbReference type="RefSeq" id="WP_344271878.1">
    <property type="nucleotide sequence ID" value="NZ_BAAAMR010000048.1"/>
</dbReference>
<accession>A0ABP5LN85</accession>
<keyword evidence="9" id="KW-1185">Reference proteome</keyword>
<dbReference type="PANTHER" id="PTHR37316">
    <property type="entry name" value="TEICHOIC ACID GLYCEROL-PHOSPHATE PRIMASE"/>
    <property type="match status" value="1"/>
</dbReference>
<dbReference type="Gene3D" id="3.40.50.11820">
    <property type="match status" value="1"/>
</dbReference>
<keyword evidence="3" id="KW-1003">Cell membrane</keyword>
<organism evidence="8 9">
    <name type="scientific">Actinomadura napierensis</name>
    <dbReference type="NCBI Taxonomy" id="267854"/>
    <lineage>
        <taxon>Bacteria</taxon>
        <taxon>Bacillati</taxon>
        <taxon>Actinomycetota</taxon>
        <taxon>Actinomycetes</taxon>
        <taxon>Streptosporangiales</taxon>
        <taxon>Thermomonosporaceae</taxon>
        <taxon>Actinomadura</taxon>
    </lineage>
</organism>
<comment type="similarity">
    <text evidence="2">Belongs to the CDP-glycerol glycerophosphotransferase family.</text>
</comment>
<name>A0ABP5LN85_9ACTN</name>
<keyword evidence="6" id="KW-0472">Membrane</keyword>
<dbReference type="Pfam" id="PF00535">
    <property type="entry name" value="Glycos_transf_2"/>
    <property type="match status" value="1"/>
</dbReference>
<evidence type="ECO:0000313" key="8">
    <source>
        <dbReference type="EMBL" id="GAA2148162.1"/>
    </source>
</evidence>
<dbReference type="InterPro" id="IPR001173">
    <property type="entry name" value="Glyco_trans_2-like"/>
</dbReference>
<dbReference type="EMBL" id="BAAAMR010000048">
    <property type="protein sequence ID" value="GAA2148162.1"/>
    <property type="molecule type" value="Genomic_DNA"/>
</dbReference>
<evidence type="ECO:0000259" key="7">
    <source>
        <dbReference type="Pfam" id="PF00535"/>
    </source>
</evidence>
<dbReference type="SUPFAM" id="SSF53448">
    <property type="entry name" value="Nucleotide-diphospho-sugar transferases"/>
    <property type="match status" value="1"/>
</dbReference>
<proteinExistence type="inferred from homology"/>
<sequence>MAPKISVVVPFRTAEDHLEGCLESLAGQTLRDLEVIMVDDGAGDAAAAVARRFADRDARFRLVRHGDAGAGPARNTGLRHAEARYLAFVDGEDAVPPYAYELLVGSMESTGSDIAGGNVMCLDDEGVWQSWLHAEPYATTVRSTHIAHHPVLLQDRTVWNKVFRRSFWDAHQFEFPAMQYEDVTVAMETHALASSVDVLDTTVYFWRHHPGAYGRERQELGDIIDRMAALGMVRRVLRDRAPELLPAYDMYALDLDVRALVHALPAASEQERRRLVELGGEIVASADPSAASGLEAIKRLELHLLGERMLPELLEVLRFEEGGLDEVPLVPKGRLRQRWYARYPFFGDERRAIPDEVYDVTDEFELWTQVERAGWDGDVLTLEGHAHFARLDVSSVHDSRIRMWLRDVRTGQEVRLEVERTRCPDATARSGQALVSYEWSGFAVRIDPEALRDGEEWRTAAWELFAEVTTAGHKAVRRIAAAAPRVRWTAARQPAEHVAVQPADGDGGFAVHVKNSRAVLTGFRRTGDTLELTGWTNRALGVGAAIMAARRHGGAEVFGDVTVRPAAVTPAAEGTGFSFTATLPLDGLLSAPAEPTAESAASARLHLLDAIDWDIRLNGEGGPLRLTMAGHLGEARYARRGREFVITRTAYGNLRGVERSFRPVVTRADWDAEGRLTLTGGFADPEDRPEHLMLRCSRSGAAHEVPLTWEADRFTAAFTPARLPVFGTDLPLAEGTWDLVAPTRSGNVAVVVERAAIPALPEWRRVGTHEFEVGVHQTDAVQLHSRPALSEDERGRHAQRLLQQNDYPVYLRSGLSDVVVFDSYNASQYSCNPRALYEELAKRRPDLECVWVSQDGQFALEGEARTVLAGTREHYRTLARARYIVTNYGAPHWFVKREGQTYLQTWHGTPLKRLGYDLKDMPYRRTEKLDWIQREVPRWSCLLSPSPFATEVMRHAFHYSGEILETGYPRNDVMSTPEWQRLGTDIRKRLGIPEGKKVVLYAPTWRDDEHHTTDRRGFHLELDLETMRRVLGDDHVLLLRAHYLITDRAHVASDDFVIDVTRYPDVSDLYMAADVLVTDYSSAMFDYAVLGRPMVFYTYDLERYRDHVRGFYLDLEAEAPGPLVATSEEVAEAVRAAPEIEDDYSGKYDDFFVKYCPHDDGEASARVIDHVFSR</sequence>
<evidence type="ECO:0000313" key="9">
    <source>
        <dbReference type="Proteomes" id="UP001501020"/>
    </source>
</evidence>
<dbReference type="PANTHER" id="PTHR37316:SF3">
    <property type="entry name" value="TEICHOIC ACID GLYCEROL-PHOSPHATE TRANSFERASE"/>
    <property type="match status" value="1"/>
</dbReference>
<keyword evidence="5" id="KW-0777">Teichoic acid biosynthesis</keyword>
<evidence type="ECO:0000256" key="6">
    <source>
        <dbReference type="ARBA" id="ARBA00023136"/>
    </source>
</evidence>
<evidence type="ECO:0000256" key="1">
    <source>
        <dbReference type="ARBA" id="ARBA00004202"/>
    </source>
</evidence>
<evidence type="ECO:0000256" key="5">
    <source>
        <dbReference type="ARBA" id="ARBA00022944"/>
    </source>
</evidence>
<evidence type="ECO:0000256" key="4">
    <source>
        <dbReference type="ARBA" id="ARBA00022679"/>
    </source>
</evidence>
<reference evidence="9" key="1">
    <citation type="journal article" date="2019" name="Int. J. Syst. Evol. Microbiol.">
        <title>The Global Catalogue of Microorganisms (GCM) 10K type strain sequencing project: providing services to taxonomists for standard genome sequencing and annotation.</title>
        <authorList>
            <consortium name="The Broad Institute Genomics Platform"/>
            <consortium name="The Broad Institute Genome Sequencing Center for Infectious Disease"/>
            <person name="Wu L."/>
            <person name="Ma J."/>
        </authorList>
    </citation>
    <scope>NUCLEOTIDE SEQUENCE [LARGE SCALE GENOMIC DNA]</scope>
    <source>
        <strain evidence="9">JCM 13850</strain>
    </source>
</reference>
<dbReference type="Gene3D" id="3.40.50.12580">
    <property type="match status" value="1"/>
</dbReference>
<comment type="caution">
    <text evidence="8">The sequence shown here is derived from an EMBL/GenBank/DDBJ whole genome shotgun (WGS) entry which is preliminary data.</text>
</comment>
<protein>
    <recommendedName>
        <fullName evidence="7">Glycosyltransferase 2-like domain-containing protein</fullName>
    </recommendedName>
</protein>
<evidence type="ECO:0000256" key="3">
    <source>
        <dbReference type="ARBA" id="ARBA00022475"/>
    </source>
</evidence>
<feature type="domain" description="Glycosyltransferase 2-like" evidence="7">
    <location>
        <begin position="6"/>
        <end position="157"/>
    </location>
</feature>
<dbReference type="Pfam" id="PF04464">
    <property type="entry name" value="Glyphos_transf"/>
    <property type="match status" value="1"/>
</dbReference>
<dbReference type="InterPro" id="IPR051612">
    <property type="entry name" value="Teichoic_Acid_Biosynth"/>
</dbReference>
<dbReference type="Proteomes" id="UP001501020">
    <property type="component" value="Unassembled WGS sequence"/>
</dbReference>
<dbReference type="InterPro" id="IPR029044">
    <property type="entry name" value="Nucleotide-diphossugar_trans"/>
</dbReference>
<dbReference type="CDD" id="cd00761">
    <property type="entry name" value="Glyco_tranf_GTA_type"/>
    <property type="match status" value="1"/>
</dbReference>
<gene>
    <name evidence="8" type="ORF">GCM10009727_50900</name>
</gene>
<evidence type="ECO:0000256" key="2">
    <source>
        <dbReference type="ARBA" id="ARBA00010488"/>
    </source>
</evidence>
<dbReference type="SUPFAM" id="SSF53756">
    <property type="entry name" value="UDP-Glycosyltransferase/glycogen phosphorylase"/>
    <property type="match status" value="1"/>
</dbReference>
<keyword evidence="4" id="KW-0808">Transferase</keyword>
<dbReference type="InterPro" id="IPR007554">
    <property type="entry name" value="Glycerophosphate_synth"/>
</dbReference>
<dbReference type="Gene3D" id="3.90.550.10">
    <property type="entry name" value="Spore Coat Polysaccharide Biosynthesis Protein SpsA, Chain A"/>
    <property type="match status" value="1"/>
</dbReference>
<comment type="subcellular location">
    <subcellularLocation>
        <location evidence="1">Cell membrane</location>
        <topology evidence="1">Peripheral membrane protein</topology>
    </subcellularLocation>
</comment>
<dbReference type="InterPro" id="IPR043149">
    <property type="entry name" value="TagF_N"/>
</dbReference>